<name>A0A090LLF0_STRRB</name>
<evidence type="ECO:0000256" key="3">
    <source>
        <dbReference type="PROSITE-ProRule" id="PRU00175"/>
    </source>
</evidence>
<dbReference type="STRING" id="34506.A0A090LLF0"/>
<keyword evidence="1 3" id="KW-0863">Zinc-finger</keyword>
<dbReference type="CTD" id="36381373"/>
<evidence type="ECO:0000313" key="8">
    <source>
        <dbReference type="WBParaSite" id="SRAE_2000365600.1"/>
    </source>
</evidence>
<evidence type="ECO:0000313" key="7">
    <source>
        <dbReference type="Proteomes" id="UP000035682"/>
    </source>
</evidence>
<evidence type="ECO:0000256" key="1">
    <source>
        <dbReference type="ARBA" id="ARBA00022771"/>
    </source>
</evidence>
<evidence type="ECO:0000256" key="2">
    <source>
        <dbReference type="ARBA" id="ARBA00022833"/>
    </source>
</evidence>
<dbReference type="Pfam" id="PF13639">
    <property type="entry name" value="zf-RING_2"/>
    <property type="match status" value="1"/>
</dbReference>
<dbReference type="GO" id="GO:0008270">
    <property type="term" value="F:zinc ion binding"/>
    <property type="evidence" value="ECO:0007669"/>
    <property type="project" value="UniProtKB-KW"/>
</dbReference>
<dbReference type="WormBase" id="SRAE_2000365600">
    <property type="protein sequence ID" value="SRP04409"/>
    <property type="gene ID" value="WBGene00263880"/>
</dbReference>
<gene>
    <name evidence="6 8 9" type="ORF">SRAE_2000365600</name>
</gene>
<accession>A0A090LLF0</accession>
<feature type="coiled-coil region" evidence="4">
    <location>
        <begin position="98"/>
        <end position="139"/>
    </location>
</feature>
<dbReference type="GO" id="GO:0036297">
    <property type="term" value="P:interstrand cross-link repair"/>
    <property type="evidence" value="ECO:0007669"/>
    <property type="project" value="InterPro"/>
</dbReference>
<reference evidence="8" key="3">
    <citation type="submission" date="2020-12" db="UniProtKB">
        <authorList>
            <consortium name="WormBaseParasite"/>
        </authorList>
    </citation>
    <scope>IDENTIFICATION</scope>
</reference>
<feature type="domain" description="RING-type" evidence="5">
    <location>
        <begin position="18"/>
        <end position="65"/>
    </location>
</feature>
<dbReference type="InterPro" id="IPR013083">
    <property type="entry name" value="Znf_RING/FYVE/PHD"/>
</dbReference>
<keyword evidence="4" id="KW-0175">Coiled coil</keyword>
<reference evidence="7" key="1">
    <citation type="submission" date="2014-09" db="EMBL/GenBank/DDBJ databases">
        <authorList>
            <person name="Martin A.A."/>
        </authorList>
    </citation>
    <scope>NUCLEOTIDE SEQUENCE</scope>
    <source>
        <strain evidence="7">ED321</strain>
    </source>
</reference>
<dbReference type="Gene3D" id="3.30.40.10">
    <property type="entry name" value="Zinc/RING finger domain, C3HC4 (zinc finger)"/>
    <property type="match status" value="1"/>
</dbReference>
<dbReference type="InterPro" id="IPR001841">
    <property type="entry name" value="Znf_RING"/>
</dbReference>
<dbReference type="WBParaSite" id="SRAE_2000365600.1">
    <property type="protein sequence ID" value="SRAE_2000365600.1"/>
    <property type="gene ID" value="WBGene00263880"/>
</dbReference>
<dbReference type="Proteomes" id="UP000035682">
    <property type="component" value="Unplaced"/>
</dbReference>
<dbReference type="PANTHER" id="PTHR16047:SF7">
    <property type="entry name" value="E3 UBIQUITIN-PROTEIN LIGASE RFWD3"/>
    <property type="match status" value="1"/>
</dbReference>
<evidence type="ECO:0000313" key="6">
    <source>
        <dbReference type="EMBL" id="CEF69003.1"/>
    </source>
</evidence>
<dbReference type="GO" id="GO:0005634">
    <property type="term" value="C:nucleus"/>
    <property type="evidence" value="ECO:0007669"/>
    <property type="project" value="InterPro"/>
</dbReference>
<dbReference type="EMBL" id="LN609529">
    <property type="protein sequence ID" value="CEF69003.1"/>
    <property type="molecule type" value="Genomic_DNA"/>
</dbReference>
<evidence type="ECO:0000256" key="4">
    <source>
        <dbReference type="SAM" id="Coils"/>
    </source>
</evidence>
<dbReference type="InterPro" id="IPR037381">
    <property type="entry name" value="RFWD3"/>
</dbReference>
<dbReference type="GO" id="GO:0016567">
    <property type="term" value="P:protein ubiquitination"/>
    <property type="evidence" value="ECO:0007669"/>
    <property type="project" value="InterPro"/>
</dbReference>
<dbReference type="OrthoDB" id="5600418at2759"/>
<dbReference type="GO" id="GO:0004842">
    <property type="term" value="F:ubiquitin-protein transferase activity"/>
    <property type="evidence" value="ECO:0007669"/>
    <property type="project" value="InterPro"/>
</dbReference>
<dbReference type="GeneID" id="36381373"/>
<dbReference type="SMART" id="SM00184">
    <property type="entry name" value="RING"/>
    <property type="match status" value="1"/>
</dbReference>
<sequence>MSVSQNNTGQIDFSQINCEICFQNYSQVGSSHAISCLPCGHIFGKNCIFQWLESKKPQVMCPKCKKIFNNSSNTTSKLEDYIITLYGLPCSGVIKIDYEDTNDKLFDVRRELLEVREENSKLRRELDSLRKNFRYLSSQRLNRIPVVTSNYSSSGLLSRLRAQRANNITRNSVLQLDSRQRDTVFDYLTRLTNQNINHDSYNSNSNDMSTTLYSRDNIPEFTVNDEEEYVNDQLNSEDSRDAVRSQPDEIIIISDGEEESMSTDTIEFREINSDAYEGFSSGDFEESDDNQTVSIIFSKLDSPIKETNITDAVLFGEIIVIACKIGEKGGSVFSYGLKFVSSTNSYNLCVSNEPINRIVITKSRDNDNRLNILVASSATVSKILKHMRKITSITWINHKEFAFGTSAGEVIFAVNSNSGGKCPIKQLITATHGYVFAVQGKKMFVHHKDCEKKLIKEYNVDVKYISLNENKNKLFCFLNENFRTVKVLSYMIVEHIRTMKTQLTIEDNSIPLDYEYETTCDKMEPLLFEYTNQTDNYLGFFNYNKDNKQLVVKFINHTYSESINLQNCGEVIKIIADISSKKINSRETLKFAVITNEEVQVYGARCNL</sequence>
<evidence type="ECO:0000313" key="9">
    <source>
        <dbReference type="WormBase" id="SRAE_2000365600"/>
    </source>
</evidence>
<keyword evidence="1 3" id="KW-0479">Metal-binding</keyword>
<keyword evidence="7" id="KW-1185">Reference proteome</keyword>
<reference evidence="6" key="2">
    <citation type="submission" date="2014-09" db="EMBL/GenBank/DDBJ databases">
        <authorList>
            <person name="Aslett A.Martin."/>
        </authorList>
    </citation>
    <scope>NUCLEOTIDE SEQUENCE</scope>
    <source>
        <strain evidence="6">ED321 Heterogonic</strain>
    </source>
</reference>
<dbReference type="PROSITE" id="PS50089">
    <property type="entry name" value="ZF_RING_2"/>
    <property type="match status" value="1"/>
</dbReference>
<dbReference type="PANTHER" id="PTHR16047">
    <property type="entry name" value="RFWD3 PROTEIN"/>
    <property type="match status" value="1"/>
</dbReference>
<protein>
    <submittedName>
        <fullName evidence="6 8">Zinc finger, RING-type domain and Zinc finger, RING/FYVE/PHD-type domain-containing protein</fullName>
    </submittedName>
</protein>
<proteinExistence type="predicted"/>
<dbReference type="SUPFAM" id="SSF57850">
    <property type="entry name" value="RING/U-box"/>
    <property type="match status" value="1"/>
</dbReference>
<dbReference type="RefSeq" id="XP_024508203.1">
    <property type="nucleotide sequence ID" value="XM_024654875.1"/>
</dbReference>
<keyword evidence="2" id="KW-0862">Zinc</keyword>
<organism evidence="6">
    <name type="scientific">Strongyloides ratti</name>
    <name type="common">Parasitic roundworm</name>
    <dbReference type="NCBI Taxonomy" id="34506"/>
    <lineage>
        <taxon>Eukaryota</taxon>
        <taxon>Metazoa</taxon>
        <taxon>Ecdysozoa</taxon>
        <taxon>Nematoda</taxon>
        <taxon>Chromadorea</taxon>
        <taxon>Rhabditida</taxon>
        <taxon>Tylenchina</taxon>
        <taxon>Panagrolaimomorpha</taxon>
        <taxon>Strongyloidoidea</taxon>
        <taxon>Strongyloididae</taxon>
        <taxon>Strongyloides</taxon>
    </lineage>
</organism>
<dbReference type="AlphaFoldDB" id="A0A090LLF0"/>
<evidence type="ECO:0000259" key="5">
    <source>
        <dbReference type="PROSITE" id="PS50089"/>
    </source>
</evidence>